<reference evidence="18 19" key="1">
    <citation type="submission" date="2020-12" db="EMBL/GenBank/DDBJ databases">
        <title>WGS of Thermoactinomyces spp.</title>
        <authorList>
            <person name="Cheng K."/>
        </authorList>
    </citation>
    <scope>NUCLEOTIDE SEQUENCE [LARGE SCALE GENOMIC DNA]</scope>
    <source>
        <strain evidence="19">CICC 10671\DSM 43846</strain>
    </source>
</reference>
<proteinExistence type="inferred from homology"/>
<dbReference type="InterPro" id="IPR029057">
    <property type="entry name" value="PRTase-like"/>
</dbReference>
<dbReference type="UniPathway" id="UPA00591">
    <property type="reaction ID" value="UER00648"/>
</dbReference>
<dbReference type="GO" id="GO:0006166">
    <property type="term" value="P:purine ribonucleoside salvage"/>
    <property type="evidence" value="ECO:0007669"/>
    <property type="project" value="UniProtKB-KW"/>
</dbReference>
<dbReference type="NCBIfam" id="TIGR01203">
    <property type="entry name" value="HGPRTase"/>
    <property type="match status" value="1"/>
</dbReference>
<evidence type="ECO:0000256" key="2">
    <source>
        <dbReference type="ARBA" id="ARBA00002049"/>
    </source>
</evidence>
<evidence type="ECO:0000256" key="5">
    <source>
        <dbReference type="ARBA" id="ARBA00004676"/>
    </source>
</evidence>
<sequence>MHEDIAEVLFTKEQIREKVEELGKIISREYKGLNPLCVCVLKGAVPFMADLIREIDIPIEMDFMDVSSYGNSTRSSGVVRIIKDLETSVEGRHVLIVEDIIDSGLTLSYLVEMLKARNAASVKIITMLDKPERRKVDLSPDYCGYTIPDAFVVGYGLDYAEKYRNLPYIGILKEEVYAD</sequence>
<dbReference type="GO" id="GO:0032263">
    <property type="term" value="P:GMP salvage"/>
    <property type="evidence" value="ECO:0007669"/>
    <property type="project" value="TreeGrafter"/>
</dbReference>
<dbReference type="EMBL" id="JAECVW010000005">
    <property type="protein sequence ID" value="MBH8595598.1"/>
    <property type="molecule type" value="Genomic_DNA"/>
</dbReference>
<protein>
    <recommendedName>
        <fullName evidence="16">Hypoxanthine phosphoribosyltransferase</fullName>
        <ecNumber evidence="16">2.4.2.8</ecNumber>
    </recommendedName>
</protein>
<evidence type="ECO:0000256" key="6">
    <source>
        <dbReference type="ARBA" id="ARBA00008391"/>
    </source>
</evidence>
<keyword evidence="11 16" id="KW-0660">Purine salvage</keyword>
<keyword evidence="10 16" id="KW-0479">Metal-binding</keyword>
<evidence type="ECO:0000256" key="9">
    <source>
        <dbReference type="ARBA" id="ARBA00022679"/>
    </source>
</evidence>
<keyword evidence="8 16" id="KW-0328">Glycosyltransferase</keyword>
<evidence type="ECO:0000256" key="14">
    <source>
        <dbReference type="ARBA" id="ARBA00048811"/>
    </source>
</evidence>
<dbReference type="GO" id="GO:0052657">
    <property type="term" value="F:guanine phosphoribosyltransferase activity"/>
    <property type="evidence" value="ECO:0007669"/>
    <property type="project" value="UniProtKB-ARBA"/>
</dbReference>
<evidence type="ECO:0000256" key="16">
    <source>
        <dbReference type="RuleBase" id="RU364099"/>
    </source>
</evidence>
<dbReference type="EC" id="2.4.2.8" evidence="16"/>
<evidence type="ECO:0000256" key="10">
    <source>
        <dbReference type="ARBA" id="ARBA00022723"/>
    </source>
</evidence>
<dbReference type="GO" id="GO:0006178">
    <property type="term" value="P:guanine salvage"/>
    <property type="evidence" value="ECO:0007669"/>
    <property type="project" value="TreeGrafter"/>
</dbReference>
<dbReference type="GO" id="GO:0004422">
    <property type="term" value="F:hypoxanthine phosphoribosyltransferase activity"/>
    <property type="evidence" value="ECO:0007669"/>
    <property type="project" value="InterPro"/>
</dbReference>
<evidence type="ECO:0000256" key="8">
    <source>
        <dbReference type="ARBA" id="ARBA00022676"/>
    </source>
</evidence>
<dbReference type="Pfam" id="PF00156">
    <property type="entry name" value="Pribosyltran"/>
    <property type="match status" value="1"/>
</dbReference>
<dbReference type="GO" id="GO:0000287">
    <property type="term" value="F:magnesium ion binding"/>
    <property type="evidence" value="ECO:0007669"/>
    <property type="project" value="TreeGrafter"/>
</dbReference>
<dbReference type="InterPro" id="IPR000836">
    <property type="entry name" value="PRTase_dom"/>
</dbReference>
<comment type="catalytic activity">
    <reaction evidence="14">
        <text>GMP + diphosphate = guanine + 5-phospho-alpha-D-ribose 1-diphosphate</text>
        <dbReference type="Rhea" id="RHEA:25424"/>
        <dbReference type="ChEBI" id="CHEBI:16235"/>
        <dbReference type="ChEBI" id="CHEBI:33019"/>
        <dbReference type="ChEBI" id="CHEBI:58017"/>
        <dbReference type="ChEBI" id="CHEBI:58115"/>
        <dbReference type="EC" id="2.4.2.8"/>
    </reaction>
    <physiologicalReaction direction="right-to-left" evidence="14">
        <dbReference type="Rhea" id="RHEA:25426"/>
    </physiologicalReaction>
</comment>
<dbReference type="GO" id="GO:0046100">
    <property type="term" value="P:hypoxanthine metabolic process"/>
    <property type="evidence" value="ECO:0007669"/>
    <property type="project" value="TreeGrafter"/>
</dbReference>
<dbReference type="PANTHER" id="PTHR43340">
    <property type="entry name" value="HYPOXANTHINE-GUANINE PHOSPHORIBOSYLTRANSFERASE"/>
    <property type="match status" value="1"/>
</dbReference>
<dbReference type="GO" id="GO:0032264">
    <property type="term" value="P:IMP salvage"/>
    <property type="evidence" value="ECO:0007669"/>
    <property type="project" value="UniProtKB-UniPathway"/>
</dbReference>
<dbReference type="InterPro" id="IPR050408">
    <property type="entry name" value="HGPRT"/>
</dbReference>
<keyword evidence="7 16" id="KW-0963">Cytoplasm</keyword>
<comment type="function">
    <text evidence="2">Purine salvage pathway enzyme that catalyzes the transfer of the ribosyl-5-phosphate group from 5-phospho-alpha-D-ribose 1-diphosphate (PRPP) to the N9 position of the 6-oxopurines hypoxanthine and guanine to form the corresponding ribonucleotides IMP (inosine 5'-monophosphate) and GMP (guanosine 5'-monophosphate), with the release of PPi.</text>
</comment>
<comment type="cofactor">
    <cofactor evidence="1 16">
        <name>Mg(2+)</name>
        <dbReference type="ChEBI" id="CHEBI:18420"/>
    </cofactor>
</comment>
<keyword evidence="12 16" id="KW-0547">Nucleotide-binding</keyword>
<evidence type="ECO:0000256" key="13">
    <source>
        <dbReference type="ARBA" id="ARBA00022842"/>
    </source>
</evidence>
<evidence type="ECO:0000313" key="18">
    <source>
        <dbReference type="EMBL" id="MBH8595598.1"/>
    </source>
</evidence>
<evidence type="ECO:0000256" key="12">
    <source>
        <dbReference type="ARBA" id="ARBA00022741"/>
    </source>
</evidence>
<dbReference type="Proteomes" id="UP000633619">
    <property type="component" value="Unassembled WGS sequence"/>
</dbReference>
<comment type="caution">
    <text evidence="18">The sequence shown here is derived from an EMBL/GenBank/DDBJ whole genome shotgun (WGS) entry which is preliminary data.</text>
</comment>
<dbReference type="GO" id="GO:0005829">
    <property type="term" value="C:cytosol"/>
    <property type="evidence" value="ECO:0007669"/>
    <property type="project" value="TreeGrafter"/>
</dbReference>
<gene>
    <name evidence="18" type="primary">hpt</name>
    <name evidence="18" type="ORF">I8U20_09680</name>
</gene>
<dbReference type="InterPro" id="IPR005904">
    <property type="entry name" value="Hxn_phspho_trans"/>
</dbReference>
<evidence type="ECO:0000256" key="1">
    <source>
        <dbReference type="ARBA" id="ARBA00001946"/>
    </source>
</evidence>
<evidence type="ECO:0000256" key="11">
    <source>
        <dbReference type="ARBA" id="ARBA00022726"/>
    </source>
</evidence>
<dbReference type="Gene3D" id="3.40.50.2020">
    <property type="match status" value="1"/>
</dbReference>
<dbReference type="RefSeq" id="WP_181732366.1">
    <property type="nucleotide sequence ID" value="NZ_JACEIR010000007.1"/>
</dbReference>
<organism evidence="18 19">
    <name type="scientific">Thermoactinomyces intermedius</name>
    <dbReference type="NCBI Taxonomy" id="2024"/>
    <lineage>
        <taxon>Bacteria</taxon>
        <taxon>Bacillati</taxon>
        <taxon>Bacillota</taxon>
        <taxon>Bacilli</taxon>
        <taxon>Bacillales</taxon>
        <taxon>Thermoactinomycetaceae</taxon>
        <taxon>Thermoactinomyces</taxon>
    </lineage>
</organism>
<evidence type="ECO:0000256" key="15">
    <source>
        <dbReference type="ARBA" id="ARBA00049402"/>
    </source>
</evidence>
<name>A0A8I1A702_THEIN</name>
<dbReference type="AlphaFoldDB" id="A0A8I1A702"/>
<evidence type="ECO:0000256" key="7">
    <source>
        <dbReference type="ARBA" id="ARBA00022490"/>
    </source>
</evidence>
<evidence type="ECO:0000256" key="4">
    <source>
        <dbReference type="ARBA" id="ARBA00004669"/>
    </source>
</evidence>
<comment type="pathway">
    <text evidence="5">Purine metabolism; GMP biosynthesis via salvage pathway; GMP from guanine: step 1/1.</text>
</comment>
<accession>A0A8I1A702</accession>
<dbReference type="FunFam" id="3.40.50.2020:FF:000006">
    <property type="entry name" value="Hypoxanthine phosphoribosyltransferase"/>
    <property type="match status" value="1"/>
</dbReference>
<comment type="similarity">
    <text evidence="6 16">Belongs to the purine/pyrimidine phosphoribosyltransferase family.</text>
</comment>
<dbReference type="PANTHER" id="PTHR43340:SF1">
    <property type="entry name" value="HYPOXANTHINE PHOSPHORIBOSYLTRANSFERASE"/>
    <property type="match status" value="1"/>
</dbReference>
<feature type="domain" description="Phosphoribosyltransferase" evidence="17">
    <location>
        <begin position="13"/>
        <end position="159"/>
    </location>
</feature>
<keyword evidence="13 16" id="KW-0460">Magnesium</keyword>
<comment type="catalytic activity">
    <reaction evidence="15">
        <text>IMP + diphosphate = hypoxanthine + 5-phospho-alpha-D-ribose 1-diphosphate</text>
        <dbReference type="Rhea" id="RHEA:17973"/>
        <dbReference type="ChEBI" id="CHEBI:17368"/>
        <dbReference type="ChEBI" id="CHEBI:33019"/>
        <dbReference type="ChEBI" id="CHEBI:58017"/>
        <dbReference type="ChEBI" id="CHEBI:58053"/>
        <dbReference type="EC" id="2.4.2.8"/>
    </reaction>
    <physiologicalReaction direction="right-to-left" evidence="15">
        <dbReference type="Rhea" id="RHEA:17975"/>
    </physiologicalReaction>
</comment>
<dbReference type="GO" id="GO:0000166">
    <property type="term" value="F:nucleotide binding"/>
    <property type="evidence" value="ECO:0007669"/>
    <property type="project" value="UniProtKB-KW"/>
</dbReference>
<evidence type="ECO:0000259" key="17">
    <source>
        <dbReference type="Pfam" id="PF00156"/>
    </source>
</evidence>
<comment type="pathway">
    <text evidence="4 16">Purine metabolism; IMP biosynthesis via salvage pathway; IMP from hypoxanthine: step 1/1.</text>
</comment>
<dbReference type="SUPFAM" id="SSF53271">
    <property type="entry name" value="PRTase-like"/>
    <property type="match status" value="1"/>
</dbReference>
<evidence type="ECO:0000313" key="19">
    <source>
        <dbReference type="Proteomes" id="UP000633619"/>
    </source>
</evidence>
<keyword evidence="9 16" id="KW-0808">Transferase</keyword>
<keyword evidence="19" id="KW-1185">Reference proteome</keyword>
<comment type="subcellular location">
    <subcellularLocation>
        <location evidence="3 16">Cytoplasm</location>
    </subcellularLocation>
</comment>
<dbReference type="CDD" id="cd06223">
    <property type="entry name" value="PRTases_typeI"/>
    <property type="match status" value="1"/>
</dbReference>
<evidence type="ECO:0000256" key="3">
    <source>
        <dbReference type="ARBA" id="ARBA00004496"/>
    </source>
</evidence>